<dbReference type="EMBL" id="LRBV02000001">
    <property type="status" value="NOT_ANNOTATED_CDS"/>
    <property type="molecule type" value="Genomic_DNA"/>
</dbReference>
<organism evidence="14 15">
    <name type="scientific">Quercus lobata</name>
    <name type="common">Valley oak</name>
    <dbReference type="NCBI Taxonomy" id="97700"/>
    <lineage>
        <taxon>Eukaryota</taxon>
        <taxon>Viridiplantae</taxon>
        <taxon>Streptophyta</taxon>
        <taxon>Embryophyta</taxon>
        <taxon>Tracheophyta</taxon>
        <taxon>Spermatophyta</taxon>
        <taxon>Magnoliopsida</taxon>
        <taxon>eudicotyledons</taxon>
        <taxon>Gunneridae</taxon>
        <taxon>Pentapetalae</taxon>
        <taxon>rosids</taxon>
        <taxon>fabids</taxon>
        <taxon>Fagales</taxon>
        <taxon>Fagaceae</taxon>
        <taxon>Quercus</taxon>
    </lineage>
</organism>
<dbReference type="InterPro" id="IPR002305">
    <property type="entry name" value="aa-tRNA-synth_Ic"/>
</dbReference>
<dbReference type="GO" id="GO:0004830">
    <property type="term" value="F:tryptophan-tRNA ligase activity"/>
    <property type="evidence" value="ECO:0007669"/>
    <property type="project" value="UniProtKB-EC"/>
</dbReference>
<evidence type="ECO:0000256" key="4">
    <source>
        <dbReference type="ARBA" id="ARBA00013782"/>
    </source>
</evidence>
<dbReference type="AlphaFoldDB" id="A0A7N2KKE7"/>
<dbReference type="GO" id="GO:0005737">
    <property type="term" value="C:cytoplasm"/>
    <property type="evidence" value="ECO:0007669"/>
    <property type="project" value="UniProtKB-SubCell"/>
</dbReference>
<dbReference type="GO" id="GO:0048608">
    <property type="term" value="P:reproductive structure development"/>
    <property type="evidence" value="ECO:0007669"/>
    <property type="project" value="UniProtKB-ARBA"/>
</dbReference>
<evidence type="ECO:0000256" key="10">
    <source>
        <dbReference type="ARBA" id="ARBA00023146"/>
    </source>
</evidence>
<evidence type="ECO:0000256" key="7">
    <source>
        <dbReference type="ARBA" id="ARBA00022741"/>
    </source>
</evidence>
<evidence type="ECO:0000256" key="6">
    <source>
        <dbReference type="ARBA" id="ARBA00022598"/>
    </source>
</evidence>
<dbReference type="EnsemblPlants" id="QL01p002114:mrna">
    <property type="protein sequence ID" value="QL01p002114:mrna"/>
    <property type="gene ID" value="QL01p002114"/>
</dbReference>
<dbReference type="Gramene" id="QL01p002114:mrna">
    <property type="protein sequence ID" value="QL01p002114:mrna"/>
    <property type="gene ID" value="QL01p002114"/>
</dbReference>
<dbReference type="GO" id="GO:0005524">
    <property type="term" value="F:ATP binding"/>
    <property type="evidence" value="ECO:0007669"/>
    <property type="project" value="UniProtKB-KW"/>
</dbReference>
<dbReference type="Proteomes" id="UP000594261">
    <property type="component" value="Chromosome 1"/>
</dbReference>
<evidence type="ECO:0000256" key="3">
    <source>
        <dbReference type="ARBA" id="ARBA00013161"/>
    </source>
</evidence>
<evidence type="ECO:0000256" key="1">
    <source>
        <dbReference type="ARBA" id="ARBA00004496"/>
    </source>
</evidence>
<dbReference type="Pfam" id="PF00579">
    <property type="entry name" value="tRNA-synt_1b"/>
    <property type="match status" value="1"/>
</dbReference>
<dbReference type="GO" id="GO:0009791">
    <property type="term" value="P:post-embryonic development"/>
    <property type="evidence" value="ECO:0007669"/>
    <property type="project" value="UniProtKB-ARBA"/>
</dbReference>
<dbReference type="PANTHER" id="PTHR10055">
    <property type="entry name" value="TRYPTOPHANYL-TRNA SYNTHETASE"/>
    <property type="match status" value="1"/>
</dbReference>
<keyword evidence="7 12" id="KW-0547">Nucleotide-binding</keyword>
<keyword evidence="15" id="KW-1185">Reference proteome</keyword>
<feature type="compositionally biased region" description="Basic and acidic residues" evidence="13">
    <location>
        <begin position="1"/>
        <end position="18"/>
    </location>
</feature>
<proteinExistence type="inferred from homology"/>
<feature type="region of interest" description="Disordered" evidence="13">
    <location>
        <begin position="1"/>
        <end position="28"/>
    </location>
</feature>
<keyword evidence="6 12" id="KW-0436">Ligase</keyword>
<evidence type="ECO:0000256" key="5">
    <source>
        <dbReference type="ARBA" id="ARBA00022490"/>
    </source>
</evidence>
<keyword evidence="10 12" id="KW-0030">Aminoacyl-tRNA synthetase</keyword>
<sequence>MDSKAAERGASENEKETPQEQEQEQVVNPWEVAAKDGGKIDYDKLIDKFGCQRLDPSLIDRVERLTSRRAHVFLRRGVFFAHRDFNEILDAYERGEKFYLYTGRGPSSEALHLGHLIPFMFTQYLQEAFKVPLVIQLTDDEKFLWKNLTVEESRRLARENAKDIIACGFDIRRTFIFSDFDYVGGAFYRNMVEISKRVTCNQVVGIFGFIGEDHIGKYSFPPVQAAPSFPSSFPHLFSGKDNLRCLIPCAIDQVLDRTKALHGPPNSSLWGNQLPGCGKLGSGQNQGIAWSTGLKPLGKPTTWMWKTRTKALHGPPDSSLWGNQLPECGKLGSGQNKGIARSSDSSLWGNQLPGCGKLGFGQNQGIARSSDSSLWGNQLPGCGKLGSGQNQGIAWSTGLKPLGKPTTWMWKTRFWTEPRTKALHGPPDSSLWGNQLPGCGKLGFGQNQGIARFSDSSLWGNQLPGCGKLGFGQNQGIAWFTGLKPLGKPTTWTRKTRFLDRTEALHGPRTQAYGETNYLDEENQALSEF</sequence>
<dbReference type="GO" id="GO:0006436">
    <property type="term" value="P:tryptophanyl-tRNA aminoacylation"/>
    <property type="evidence" value="ECO:0007669"/>
    <property type="project" value="InterPro"/>
</dbReference>
<dbReference type="InterPro" id="IPR014729">
    <property type="entry name" value="Rossmann-like_a/b/a_fold"/>
</dbReference>
<dbReference type="InterPro" id="IPR001412">
    <property type="entry name" value="aa-tRNA-synth_I_CS"/>
</dbReference>
<evidence type="ECO:0000256" key="12">
    <source>
        <dbReference type="RuleBase" id="RU363036"/>
    </source>
</evidence>
<dbReference type="PRINTS" id="PR01039">
    <property type="entry name" value="TRNASYNTHTRP"/>
</dbReference>
<comment type="subcellular location">
    <subcellularLocation>
        <location evidence="1">Cytoplasm</location>
    </subcellularLocation>
</comment>
<keyword evidence="9 12" id="KW-0648">Protein biosynthesis</keyword>
<evidence type="ECO:0000256" key="11">
    <source>
        <dbReference type="ARBA" id="ARBA00030268"/>
    </source>
</evidence>
<evidence type="ECO:0000313" key="14">
    <source>
        <dbReference type="EnsemblPlants" id="QL01p002114:mrna"/>
    </source>
</evidence>
<dbReference type="PROSITE" id="PS00178">
    <property type="entry name" value="AA_TRNA_LIGASE_I"/>
    <property type="match status" value="1"/>
</dbReference>
<reference evidence="14" key="2">
    <citation type="submission" date="2021-01" db="UniProtKB">
        <authorList>
            <consortium name="EnsemblPlants"/>
        </authorList>
    </citation>
    <scope>IDENTIFICATION</scope>
</reference>
<dbReference type="SUPFAM" id="SSF52374">
    <property type="entry name" value="Nucleotidylyl transferase"/>
    <property type="match status" value="1"/>
</dbReference>
<dbReference type="Gene3D" id="3.40.50.620">
    <property type="entry name" value="HUPs"/>
    <property type="match status" value="1"/>
</dbReference>
<comment type="similarity">
    <text evidence="2 12">Belongs to the class-I aminoacyl-tRNA synthetase family.</text>
</comment>
<dbReference type="InParanoid" id="A0A7N2KKE7"/>
<accession>A0A7N2KKE7</accession>
<protein>
    <recommendedName>
        <fullName evidence="4">Tryptophan--tRNA ligase, cytoplasmic</fullName>
        <ecNumber evidence="3">6.1.1.2</ecNumber>
    </recommendedName>
    <alternativeName>
        <fullName evidence="11">Tryptophanyl-tRNA synthetase</fullName>
    </alternativeName>
</protein>
<evidence type="ECO:0000256" key="13">
    <source>
        <dbReference type="SAM" id="MobiDB-lite"/>
    </source>
</evidence>
<evidence type="ECO:0000313" key="15">
    <source>
        <dbReference type="Proteomes" id="UP000594261"/>
    </source>
</evidence>
<reference evidence="14 15" key="1">
    <citation type="journal article" date="2016" name="G3 (Bethesda)">
        <title>First Draft Assembly and Annotation of the Genome of a California Endemic Oak Quercus lobata Nee (Fagaceae).</title>
        <authorList>
            <person name="Sork V.L."/>
            <person name="Fitz-Gibbon S.T."/>
            <person name="Puiu D."/>
            <person name="Crepeau M."/>
            <person name="Gugger P.F."/>
            <person name="Sherman R."/>
            <person name="Stevens K."/>
            <person name="Langley C.H."/>
            <person name="Pellegrini M."/>
            <person name="Salzberg S.L."/>
        </authorList>
    </citation>
    <scope>NUCLEOTIDE SEQUENCE [LARGE SCALE GENOMIC DNA]</scope>
    <source>
        <strain evidence="14 15">cv. SW786</strain>
    </source>
</reference>
<dbReference type="PANTHER" id="PTHR10055:SF1">
    <property type="entry name" value="TRYPTOPHAN--TRNA LIGASE, CYTOPLASMIC"/>
    <property type="match status" value="1"/>
</dbReference>
<dbReference type="EC" id="6.1.1.2" evidence="3"/>
<dbReference type="InterPro" id="IPR002306">
    <property type="entry name" value="Trp-tRNA-ligase"/>
</dbReference>
<dbReference type="FunFam" id="3.40.50.620:FF:000033">
    <property type="entry name" value="tryptophan--tRNA ligase, cytoplasmic"/>
    <property type="match status" value="1"/>
</dbReference>
<keyword evidence="8 12" id="KW-0067">ATP-binding</keyword>
<name>A0A7N2KKE7_QUELO</name>
<evidence type="ECO:0000256" key="2">
    <source>
        <dbReference type="ARBA" id="ARBA00005594"/>
    </source>
</evidence>
<keyword evidence="5" id="KW-0963">Cytoplasm</keyword>
<evidence type="ECO:0000256" key="9">
    <source>
        <dbReference type="ARBA" id="ARBA00022917"/>
    </source>
</evidence>
<evidence type="ECO:0000256" key="8">
    <source>
        <dbReference type="ARBA" id="ARBA00022840"/>
    </source>
</evidence>